<feature type="compositionally biased region" description="Low complexity" evidence="1">
    <location>
        <begin position="674"/>
        <end position="683"/>
    </location>
</feature>
<evidence type="ECO:0000256" key="1">
    <source>
        <dbReference type="SAM" id="MobiDB-lite"/>
    </source>
</evidence>
<feature type="region of interest" description="Disordered" evidence="1">
    <location>
        <begin position="791"/>
        <end position="833"/>
    </location>
</feature>
<feature type="compositionally biased region" description="Low complexity" evidence="1">
    <location>
        <begin position="796"/>
        <end position="819"/>
    </location>
</feature>
<organism evidence="2 3">
    <name type="scientific">Edaphochlamys debaryana</name>
    <dbReference type="NCBI Taxonomy" id="47281"/>
    <lineage>
        <taxon>Eukaryota</taxon>
        <taxon>Viridiplantae</taxon>
        <taxon>Chlorophyta</taxon>
        <taxon>core chlorophytes</taxon>
        <taxon>Chlorophyceae</taxon>
        <taxon>CS clade</taxon>
        <taxon>Chlamydomonadales</taxon>
        <taxon>Chlamydomonadales incertae sedis</taxon>
        <taxon>Edaphochlamys</taxon>
    </lineage>
</organism>
<feature type="compositionally biased region" description="Gly residues" evidence="1">
    <location>
        <begin position="569"/>
        <end position="602"/>
    </location>
</feature>
<dbReference type="AlphaFoldDB" id="A0A836BUT0"/>
<dbReference type="Proteomes" id="UP000612055">
    <property type="component" value="Unassembled WGS sequence"/>
</dbReference>
<feature type="compositionally biased region" description="Polar residues" evidence="1">
    <location>
        <begin position="519"/>
        <end position="532"/>
    </location>
</feature>
<feature type="region of interest" description="Disordered" evidence="1">
    <location>
        <begin position="515"/>
        <end position="775"/>
    </location>
</feature>
<accession>A0A836BUT0</accession>
<keyword evidence="3" id="KW-1185">Reference proteome</keyword>
<feature type="region of interest" description="Disordered" evidence="1">
    <location>
        <begin position="1"/>
        <end position="23"/>
    </location>
</feature>
<proteinExistence type="predicted"/>
<feature type="compositionally biased region" description="Acidic residues" evidence="1">
    <location>
        <begin position="137"/>
        <end position="147"/>
    </location>
</feature>
<gene>
    <name evidence="2" type="ORF">HYH03_013173</name>
</gene>
<evidence type="ECO:0000313" key="2">
    <source>
        <dbReference type="EMBL" id="KAG2488323.1"/>
    </source>
</evidence>
<feature type="compositionally biased region" description="Low complexity" evidence="1">
    <location>
        <begin position="610"/>
        <end position="651"/>
    </location>
</feature>
<feature type="compositionally biased region" description="Low complexity" evidence="1">
    <location>
        <begin position="81"/>
        <end position="96"/>
    </location>
</feature>
<feature type="region of interest" description="Disordered" evidence="1">
    <location>
        <begin position="425"/>
        <end position="457"/>
    </location>
</feature>
<protein>
    <submittedName>
        <fullName evidence="2">Uncharacterized protein</fullName>
    </submittedName>
</protein>
<evidence type="ECO:0000313" key="3">
    <source>
        <dbReference type="Proteomes" id="UP000612055"/>
    </source>
</evidence>
<reference evidence="2" key="1">
    <citation type="journal article" date="2020" name="bioRxiv">
        <title>Comparative genomics of Chlamydomonas.</title>
        <authorList>
            <person name="Craig R.J."/>
            <person name="Hasan A.R."/>
            <person name="Ness R.W."/>
            <person name="Keightley P.D."/>
        </authorList>
    </citation>
    <scope>NUCLEOTIDE SEQUENCE</scope>
    <source>
        <strain evidence="2">CCAP 11/70</strain>
    </source>
</reference>
<comment type="caution">
    <text evidence="2">The sequence shown here is derived from an EMBL/GenBank/DDBJ whole genome shotgun (WGS) entry which is preliminary data.</text>
</comment>
<name>A0A836BUT0_9CHLO</name>
<sequence length="833" mass="83593">MPPGGEAQEGSGERLPCVRPGASLIAEDEDEVTPVSVLGLRARRPGSQQQTVVDEGRGNEPFADLGPFGSGRPDISTSLDANNAARSTAASTPTARDGGPPRAQAVEGGQETANPSGASIGAEPLGLLLPSGGTRLEEEEEDDDEVLQEAAPRRRTFSGFESLSLPSPTGASSALFAPLPSAASPPPLLPPPHGTVLATAAAPAVKAPSGPSWELRPGARRFIQAVQPFFALVAFSRRGDAWEHALLQAIDPHHQCLRLRASFADASADAMDWPFGPMAPVTSARGFGWQASSAPGPTLRPLVHRHSLPGDPFAAADAGADAAADGPVIVTPASRELYGVLGHNVIQVERYDPSHGPYDDALNVLAAVLVRDVSASDASPLLLQRRGQVAAAQRPPPVSAVLQRLGLWPGPMRSSAAMEALRERTLQPPPSASGSGGDGGTPTAARAPRRAPRSACSTCLSPIAEDAEGESEAGEALSGYDTEASSLFQLGQDAGFNPMDSLGSAMPAVTSLPRAVSANGGSSAVQSQTKLSLTRRGSAPAFGAAPAVPSRMCHSSSAGRRTVRSALGNSGGGSGSGSGSGTGGSDGGPNSGGSGIGNGAGGDAPRRPQLSTCGSGSSLSGASALDSSRSSTSTGAVSTGGSSSTSPRGSGPLNSSHSLLPRGADPLLEEAEAGAEAKAAAPVARERGADVSAMASSACAKPSSSGVEQSGVRRDPFCELRSWSDSAGAGRAPESSLARLRAQLQPSKYGASPRVPESAPIGGGKRRDKGRSKGLLVHLGRSMAACLHPKAKGDEAAGAASARSSSSGDGAASVASAPARLEDEATVAAARLG</sequence>
<dbReference type="EMBL" id="JAEHOE010000085">
    <property type="protein sequence ID" value="KAG2488323.1"/>
    <property type="molecule type" value="Genomic_DNA"/>
</dbReference>
<dbReference type="OrthoDB" id="563304at2759"/>
<feature type="region of interest" description="Disordered" evidence="1">
    <location>
        <begin position="40"/>
        <end position="165"/>
    </location>
</feature>